<organism evidence="1 2">
    <name type="scientific">Aaosphaeria arxii CBS 175.79</name>
    <dbReference type="NCBI Taxonomy" id="1450172"/>
    <lineage>
        <taxon>Eukaryota</taxon>
        <taxon>Fungi</taxon>
        <taxon>Dikarya</taxon>
        <taxon>Ascomycota</taxon>
        <taxon>Pezizomycotina</taxon>
        <taxon>Dothideomycetes</taxon>
        <taxon>Pleosporomycetidae</taxon>
        <taxon>Pleosporales</taxon>
        <taxon>Pleosporales incertae sedis</taxon>
        <taxon>Aaosphaeria</taxon>
    </lineage>
</organism>
<protein>
    <submittedName>
        <fullName evidence="1">Uncharacterized protein</fullName>
    </submittedName>
</protein>
<reference evidence="1" key="1">
    <citation type="journal article" date="2020" name="Stud. Mycol.">
        <title>101 Dothideomycetes genomes: a test case for predicting lifestyles and emergence of pathogens.</title>
        <authorList>
            <person name="Haridas S."/>
            <person name="Albert R."/>
            <person name="Binder M."/>
            <person name="Bloem J."/>
            <person name="Labutti K."/>
            <person name="Salamov A."/>
            <person name="Andreopoulos B."/>
            <person name="Baker S."/>
            <person name="Barry K."/>
            <person name="Bills G."/>
            <person name="Bluhm B."/>
            <person name="Cannon C."/>
            <person name="Castanera R."/>
            <person name="Culley D."/>
            <person name="Daum C."/>
            <person name="Ezra D."/>
            <person name="Gonzalez J."/>
            <person name="Henrissat B."/>
            <person name="Kuo A."/>
            <person name="Liang C."/>
            <person name="Lipzen A."/>
            <person name="Lutzoni F."/>
            <person name="Magnuson J."/>
            <person name="Mondo S."/>
            <person name="Nolan M."/>
            <person name="Ohm R."/>
            <person name="Pangilinan J."/>
            <person name="Park H.-J."/>
            <person name="Ramirez L."/>
            <person name="Alfaro M."/>
            <person name="Sun H."/>
            <person name="Tritt A."/>
            <person name="Yoshinaga Y."/>
            <person name="Zwiers L.-H."/>
            <person name="Turgeon B."/>
            <person name="Goodwin S."/>
            <person name="Spatafora J."/>
            <person name="Crous P."/>
            <person name="Grigoriev I."/>
        </authorList>
    </citation>
    <scope>NUCLEOTIDE SEQUENCE</scope>
    <source>
        <strain evidence="1">CBS 175.79</strain>
    </source>
</reference>
<name>A0A6A5Y9L8_9PLEO</name>
<gene>
    <name evidence="1" type="ORF">BU24DRAFT_417759</name>
</gene>
<accession>A0A6A5Y9L8</accession>
<dbReference type="EMBL" id="ML978066">
    <property type="protein sequence ID" value="KAF2022108.1"/>
    <property type="molecule type" value="Genomic_DNA"/>
</dbReference>
<dbReference type="GeneID" id="54284201"/>
<keyword evidence="2" id="KW-1185">Reference proteome</keyword>
<dbReference type="Proteomes" id="UP000799778">
    <property type="component" value="Unassembled WGS sequence"/>
</dbReference>
<dbReference type="AlphaFoldDB" id="A0A6A5Y9L8"/>
<evidence type="ECO:0000313" key="2">
    <source>
        <dbReference type="Proteomes" id="UP000799778"/>
    </source>
</evidence>
<evidence type="ECO:0000313" key="1">
    <source>
        <dbReference type="EMBL" id="KAF2022108.1"/>
    </source>
</evidence>
<proteinExistence type="predicted"/>
<dbReference type="RefSeq" id="XP_033390447.1">
    <property type="nucleotide sequence ID" value="XM_033526804.1"/>
</dbReference>
<sequence length="61" mass="6947">MPAIIIECFPLMCIRIPSSTSTVRIYDDQQLEIPPITHAVTSLRHFVYRCCSQSQAFVSEC</sequence>